<dbReference type="STRING" id="1619234.SAMN05421730_100828"/>
<evidence type="ECO:0000259" key="2">
    <source>
        <dbReference type="Pfam" id="PF03629"/>
    </source>
</evidence>
<organism evidence="3 4">
    <name type="scientific">Anaerobium acetethylicum</name>
    <dbReference type="NCBI Taxonomy" id="1619234"/>
    <lineage>
        <taxon>Bacteria</taxon>
        <taxon>Bacillati</taxon>
        <taxon>Bacillota</taxon>
        <taxon>Clostridia</taxon>
        <taxon>Lachnospirales</taxon>
        <taxon>Lachnospiraceae</taxon>
        <taxon>Anaerobium</taxon>
    </lineage>
</organism>
<dbReference type="InterPro" id="IPR036514">
    <property type="entry name" value="SGNH_hydro_sf"/>
</dbReference>
<gene>
    <name evidence="3" type="ORF">SAMN05421730_100828</name>
</gene>
<sequence>MLQTAPIFQNEMVIQREKPFLIWGFGTPGKTLHISVQNKTAETVIPASGHWKLTLPALKASKDEQIILHTEQESITLEHVAVGEVWVAGGQSNMEFHMRYEKHKKEELLSCPRPNLRFYDVPEICYDGQDQDFDYSRMGIWRDATAENLEYFSAVGYYFQKELADTLDVPIGIIGCNWGGTPSCSWMNPSSVSRAGKPWMQEYEDFASHTDMDEYWREQRDNPMNGRGDPFADEFGEFVSPRTPDDEEIAAFFAARGIEPFGMPQQMQPQLIPGSLYEHMLKTVAPCSIRGFLWYQGESDDVPGRQALYKDMMTALIADWRALWNDNTLPFLLVQLPGFQTWFGIEPRDITTIRACQKAVADTVPDAYLCSISDAGEQMDIHPKDKKTVGHRLALLARGHVYGEQILCDAPVAADVVRKNNLLTITFDNAEGGLKLDGDTCSALHVTQINEEIPFTAGVKGDQLVLQLPETTEGPLKVSFAQNDWYLVNLYNQADIPAIPFQVYC</sequence>
<dbReference type="OrthoDB" id="9795554at2"/>
<dbReference type="RefSeq" id="WP_091232749.1">
    <property type="nucleotide sequence ID" value="NZ_FMKA01000008.1"/>
</dbReference>
<dbReference type="Pfam" id="PF03629">
    <property type="entry name" value="SASA"/>
    <property type="match status" value="1"/>
</dbReference>
<protein>
    <submittedName>
        <fullName evidence="3">Sialate O-acetylesterase</fullName>
    </submittedName>
</protein>
<name>A0A1D3TT52_9FIRM</name>
<accession>A0A1D3TT52</accession>
<dbReference type="InterPro" id="IPR039329">
    <property type="entry name" value="SIAE"/>
</dbReference>
<evidence type="ECO:0000313" key="3">
    <source>
        <dbReference type="EMBL" id="SCP97051.1"/>
    </source>
</evidence>
<dbReference type="GO" id="GO:0001681">
    <property type="term" value="F:sialate O-acetylesterase activity"/>
    <property type="evidence" value="ECO:0007669"/>
    <property type="project" value="InterPro"/>
</dbReference>
<keyword evidence="1" id="KW-0378">Hydrolase</keyword>
<dbReference type="SUPFAM" id="SSF52266">
    <property type="entry name" value="SGNH hydrolase"/>
    <property type="match status" value="1"/>
</dbReference>
<reference evidence="3 4" key="1">
    <citation type="submission" date="2016-09" db="EMBL/GenBank/DDBJ databases">
        <authorList>
            <person name="Capua I."/>
            <person name="De Benedictis P."/>
            <person name="Joannis T."/>
            <person name="Lombin L.H."/>
            <person name="Cattoli G."/>
        </authorList>
    </citation>
    <scope>NUCLEOTIDE SEQUENCE [LARGE SCALE GENOMIC DNA]</scope>
    <source>
        <strain evidence="3 4">GluBS11</strain>
    </source>
</reference>
<feature type="domain" description="Sialate O-acetylesterase" evidence="2">
    <location>
        <begin position="229"/>
        <end position="393"/>
    </location>
</feature>
<dbReference type="EMBL" id="FMKA01000008">
    <property type="protein sequence ID" value="SCP97051.1"/>
    <property type="molecule type" value="Genomic_DNA"/>
</dbReference>
<evidence type="ECO:0000313" key="4">
    <source>
        <dbReference type="Proteomes" id="UP000199315"/>
    </source>
</evidence>
<keyword evidence="4" id="KW-1185">Reference proteome</keyword>
<dbReference type="PANTHER" id="PTHR22901">
    <property type="entry name" value="SIALATE O-ACETYLESTERASE"/>
    <property type="match status" value="1"/>
</dbReference>
<dbReference type="AlphaFoldDB" id="A0A1D3TT52"/>
<proteinExistence type="predicted"/>
<dbReference type="Gene3D" id="3.40.50.1110">
    <property type="entry name" value="SGNH hydrolase"/>
    <property type="match status" value="1"/>
</dbReference>
<dbReference type="GO" id="GO:0005975">
    <property type="term" value="P:carbohydrate metabolic process"/>
    <property type="evidence" value="ECO:0007669"/>
    <property type="project" value="TreeGrafter"/>
</dbReference>
<dbReference type="Proteomes" id="UP000199315">
    <property type="component" value="Unassembled WGS sequence"/>
</dbReference>
<dbReference type="PANTHER" id="PTHR22901:SF0">
    <property type="entry name" value="SIALATE O-ACETYLESTERASE"/>
    <property type="match status" value="1"/>
</dbReference>
<evidence type="ECO:0000256" key="1">
    <source>
        <dbReference type="ARBA" id="ARBA00022801"/>
    </source>
</evidence>
<dbReference type="InterPro" id="IPR005181">
    <property type="entry name" value="SASA"/>
</dbReference>